<keyword evidence="3" id="KW-1185">Reference proteome</keyword>
<accession>A0AA40KXJ1</accession>
<comment type="caution">
    <text evidence="2">The sequence shown here is derived from an EMBL/GenBank/DDBJ whole genome shotgun (WGS) entry which is preliminary data.</text>
</comment>
<gene>
    <name evidence="2" type="ORF">K0M31_000913</name>
</gene>
<name>A0AA40KXJ1_9HYME</name>
<reference evidence="2" key="1">
    <citation type="submission" date="2021-10" db="EMBL/GenBank/DDBJ databases">
        <title>Melipona bicolor Genome sequencing and assembly.</title>
        <authorList>
            <person name="Araujo N.S."/>
            <person name="Arias M.C."/>
        </authorList>
    </citation>
    <scope>NUCLEOTIDE SEQUENCE</scope>
    <source>
        <strain evidence="2">USP_2M_L1-L4_2017</strain>
        <tissue evidence="2">Whole body</tissue>
    </source>
</reference>
<feature type="compositionally biased region" description="Gly residues" evidence="1">
    <location>
        <begin position="108"/>
        <end position="131"/>
    </location>
</feature>
<protein>
    <submittedName>
        <fullName evidence="2">Uncharacterized protein</fullName>
    </submittedName>
</protein>
<evidence type="ECO:0000313" key="3">
    <source>
        <dbReference type="Proteomes" id="UP001177670"/>
    </source>
</evidence>
<evidence type="ECO:0000313" key="2">
    <source>
        <dbReference type="EMBL" id="KAK1136352.1"/>
    </source>
</evidence>
<feature type="region of interest" description="Disordered" evidence="1">
    <location>
        <begin position="24"/>
        <end position="152"/>
    </location>
</feature>
<feature type="compositionally biased region" description="Polar residues" evidence="1">
    <location>
        <begin position="139"/>
        <end position="148"/>
    </location>
</feature>
<feature type="compositionally biased region" description="Low complexity" evidence="1">
    <location>
        <begin position="71"/>
        <end position="91"/>
    </location>
</feature>
<proteinExistence type="predicted"/>
<dbReference type="Proteomes" id="UP001177670">
    <property type="component" value="Unassembled WGS sequence"/>
</dbReference>
<organism evidence="2 3">
    <name type="scientific">Melipona bicolor</name>
    <dbReference type="NCBI Taxonomy" id="60889"/>
    <lineage>
        <taxon>Eukaryota</taxon>
        <taxon>Metazoa</taxon>
        <taxon>Ecdysozoa</taxon>
        <taxon>Arthropoda</taxon>
        <taxon>Hexapoda</taxon>
        <taxon>Insecta</taxon>
        <taxon>Pterygota</taxon>
        <taxon>Neoptera</taxon>
        <taxon>Endopterygota</taxon>
        <taxon>Hymenoptera</taxon>
        <taxon>Apocrita</taxon>
        <taxon>Aculeata</taxon>
        <taxon>Apoidea</taxon>
        <taxon>Anthophila</taxon>
        <taxon>Apidae</taxon>
        <taxon>Melipona</taxon>
    </lineage>
</organism>
<evidence type="ECO:0000256" key="1">
    <source>
        <dbReference type="SAM" id="MobiDB-lite"/>
    </source>
</evidence>
<dbReference type="EMBL" id="JAHYIQ010000001">
    <property type="protein sequence ID" value="KAK1136352.1"/>
    <property type="molecule type" value="Genomic_DNA"/>
</dbReference>
<dbReference type="AlphaFoldDB" id="A0AA40KXJ1"/>
<sequence length="172" mass="17789">MNQARCTCRTEHNALPKIETLVHKLQESGGTEEESKEQQRSEPSIKPVPGTSLRCLEDPGFEYDRKKEGNGQPTTTSTMTTPSSSTGPQQGYRILEAESPQGATTTDSGGGGGGGGSSVGGTGSGTGGGYGTPVFGSTNVPGSAQRSAASEVLEKARNRFDKFWGKGSGSEN</sequence>